<proteinExistence type="predicted"/>
<dbReference type="OrthoDB" id="3886018at2759"/>
<dbReference type="Proteomes" id="UP000324767">
    <property type="component" value="Unassembled WGS sequence"/>
</dbReference>
<protein>
    <submittedName>
        <fullName evidence="1">Uncharacterized protein</fullName>
    </submittedName>
</protein>
<dbReference type="AlphaFoldDB" id="A0A5M8PDL8"/>
<accession>A0A5M8PDL8</accession>
<organism evidence="1 2">
    <name type="scientific">Lasallia pustulata</name>
    <dbReference type="NCBI Taxonomy" id="136370"/>
    <lineage>
        <taxon>Eukaryota</taxon>
        <taxon>Fungi</taxon>
        <taxon>Dikarya</taxon>
        <taxon>Ascomycota</taxon>
        <taxon>Pezizomycotina</taxon>
        <taxon>Lecanoromycetes</taxon>
        <taxon>OSLEUM clade</taxon>
        <taxon>Umbilicariomycetidae</taxon>
        <taxon>Umbilicariales</taxon>
        <taxon>Umbilicariaceae</taxon>
        <taxon>Lasallia</taxon>
    </lineage>
</organism>
<dbReference type="EMBL" id="VXIT01000022">
    <property type="protein sequence ID" value="KAA6406842.1"/>
    <property type="molecule type" value="Genomic_DNA"/>
</dbReference>
<sequence length="110" mass="12176">MENKASQRSLTALFKHKNVELTTRTLEEMVRVTSQGRLGCLLQHCTIIGIVRNETTAADEGTEHLRLLAEAFRNLKQRSPKGGLASLCLRVAARIEGANGEVTEPDNFRS</sequence>
<evidence type="ECO:0000313" key="1">
    <source>
        <dbReference type="EMBL" id="KAA6406842.1"/>
    </source>
</evidence>
<comment type="caution">
    <text evidence="1">The sequence shown here is derived from an EMBL/GenBank/DDBJ whole genome shotgun (WGS) entry which is preliminary data.</text>
</comment>
<evidence type="ECO:0000313" key="2">
    <source>
        <dbReference type="Proteomes" id="UP000324767"/>
    </source>
</evidence>
<reference evidence="1 2" key="1">
    <citation type="submission" date="2019-09" db="EMBL/GenBank/DDBJ databases">
        <title>The hologenome of the rock-dwelling lichen Lasallia pustulata.</title>
        <authorList>
            <person name="Greshake Tzovaras B."/>
            <person name="Segers F."/>
            <person name="Bicker A."/>
            <person name="Dal Grande F."/>
            <person name="Otte J."/>
            <person name="Hankeln T."/>
            <person name="Schmitt I."/>
            <person name="Ebersberger I."/>
        </authorList>
    </citation>
    <scope>NUCLEOTIDE SEQUENCE [LARGE SCALE GENOMIC DNA]</scope>
    <source>
        <strain evidence="1">A1-1</strain>
    </source>
</reference>
<name>A0A5M8PDL8_9LECA</name>
<gene>
    <name evidence="1" type="ORF">FRX48_09340</name>
</gene>